<evidence type="ECO:0000256" key="6">
    <source>
        <dbReference type="ARBA" id="ARBA00023136"/>
    </source>
</evidence>
<evidence type="ECO:0000256" key="1">
    <source>
        <dbReference type="ARBA" id="ARBA00004651"/>
    </source>
</evidence>
<evidence type="ECO:0000313" key="10">
    <source>
        <dbReference type="EMBL" id="KJL39533.1"/>
    </source>
</evidence>
<dbReference type="InterPro" id="IPR000253">
    <property type="entry name" value="FHA_dom"/>
</dbReference>
<comment type="caution">
    <text evidence="10">The sequence shown here is derived from an EMBL/GenBank/DDBJ whole genome shotgun (WGS) entry which is preliminary data.</text>
</comment>
<evidence type="ECO:0000256" key="8">
    <source>
        <dbReference type="SAM" id="Phobius"/>
    </source>
</evidence>
<feature type="compositionally biased region" description="Low complexity" evidence="7">
    <location>
        <begin position="353"/>
        <end position="379"/>
    </location>
</feature>
<evidence type="ECO:0000313" key="11">
    <source>
        <dbReference type="Proteomes" id="UP000033956"/>
    </source>
</evidence>
<dbReference type="Pfam" id="PF06271">
    <property type="entry name" value="RDD"/>
    <property type="match status" value="1"/>
</dbReference>
<comment type="subcellular location">
    <subcellularLocation>
        <location evidence="1">Cell membrane</location>
        <topology evidence="1">Multi-pass membrane protein</topology>
    </subcellularLocation>
</comment>
<feature type="transmembrane region" description="Helical" evidence="8">
    <location>
        <begin position="45"/>
        <end position="65"/>
    </location>
</feature>
<keyword evidence="6 8" id="KW-0472">Membrane</keyword>
<dbReference type="EMBL" id="JYIZ01000049">
    <property type="protein sequence ID" value="KJL39533.1"/>
    <property type="molecule type" value="Genomic_DNA"/>
</dbReference>
<dbReference type="RefSeq" id="WP_045275878.1">
    <property type="nucleotide sequence ID" value="NZ_BAAAUP010000008.1"/>
</dbReference>
<gene>
    <name evidence="10" type="ORF">RS81_01950</name>
</gene>
<feature type="transmembrane region" description="Helical" evidence="8">
    <location>
        <begin position="140"/>
        <end position="163"/>
    </location>
</feature>
<dbReference type="PATRIC" id="fig|92835.4.peg.1974"/>
<evidence type="ECO:0000259" key="9">
    <source>
        <dbReference type="PROSITE" id="PS50006"/>
    </source>
</evidence>
<dbReference type="InterPro" id="IPR051791">
    <property type="entry name" value="Pra-immunoreactive"/>
</dbReference>
<protein>
    <submittedName>
        <fullName evidence="10">RDD family protein</fullName>
    </submittedName>
</protein>
<feature type="region of interest" description="Disordered" evidence="7">
    <location>
        <begin position="446"/>
        <end position="468"/>
    </location>
</feature>
<feature type="region of interest" description="Disordered" evidence="7">
    <location>
        <begin position="232"/>
        <end position="379"/>
    </location>
</feature>
<dbReference type="CDD" id="cd00060">
    <property type="entry name" value="FHA"/>
    <property type="match status" value="1"/>
</dbReference>
<feature type="domain" description="FHA" evidence="9">
    <location>
        <begin position="401"/>
        <end position="455"/>
    </location>
</feature>
<dbReference type="Gene3D" id="2.60.200.20">
    <property type="match status" value="1"/>
</dbReference>
<evidence type="ECO:0000256" key="5">
    <source>
        <dbReference type="ARBA" id="ARBA00022989"/>
    </source>
</evidence>
<name>A0A0M2H4V8_9MICO</name>
<evidence type="ECO:0000256" key="4">
    <source>
        <dbReference type="ARBA" id="ARBA00022692"/>
    </source>
</evidence>
<reference evidence="10 11" key="1">
    <citation type="submission" date="2015-02" db="EMBL/GenBank/DDBJ databases">
        <title>Draft genome sequences of ten Microbacterium spp. with emphasis on heavy metal contaminated environments.</title>
        <authorList>
            <person name="Corretto E."/>
        </authorList>
    </citation>
    <scope>NUCLEOTIDE SEQUENCE [LARGE SCALE GENOMIC DNA]</scope>
    <source>
        <strain evidence="10 11">DSM 12510</strain>
    </source>
</reference>
<evidence type="ECO:0000256" key="2">
    <source>
        <dbReference type="ARBA" id="ARBA00022475"/>
    </source>
</evidence>
<feature type="compositionally biased region" description="Low complexity" evidence="7">
    <location>
        <begin position="277"/>
        <end position="306"/>
    </location>
</feature>
<dbReference type="GO" id="GO:0005886">
    <property type="term" value="C:plasma membrane"/>
    <property type="evidence" value="ECO:0007669"/>
    <property type="project" value="UniProtKB-SubCell"/>
</dbReference>
<keyword evidence="11" id="KW-1185">Reference proteome</keyword>
<accession>A0A0M2H4V8</accession>
<proteinExistence type="predicted"/>
<feature type="compositionally biased region" description="Pro residues" evidence="7">
    <location>
        <begin position="322"/>
        <end position="341"/>
    </location>
</feature>
<dbReference type="PROSITE" id="PS50006">
    <property type="entry name" value="FHA_DOMAIN"/>
    <property type="match status" value="1"/>
</dbReference>
<keyword evidence="5 8" id="KW-1133">Transmembrane helix</keyword>
<keyword evidence="3" id="KW-0597">Phosphoprotein</keyword>
<dbReference type="Pfam" id="PF00498">
    <property type="entry name" value="FHA"/>
    <property type="match status" value="1"/>
</dbReference>
<dbReference type="InterPro" id="IPR008984">
    <property type="entry name" value="SMAD_FHA_dom_sf"/>
</dbReference>
<dbReference type="SUPFAM" id="SSF49879">
    <property type="entry name" value="SMAD/FHA domain"/>
    <property type="match status" value="1"/>
</dbReference>
<dbReference type="OrthoDB" id="4625746at2"/>
<dbReference type="AlphaFoldDB" id="A0A0M2H4V8"/>
<dbReference type="STRING" id="92835.RS81_01950"/>
<keyword evidence="4 8" id="KW-0812">Transmembrane</keyword>
<evidence type="ECO:0000256" key="7">
    <source>
        <dbReference type="SAM" id="MobiDB-lite"/>
    </source>
</evidence>
<dbReference type="Proteomes" id="UP000033956">
    <property type="component" value="Unassembled WGS sequence"/>
</dbReference>
<sequence length="490" mass="49820">MIWEIDESTRTVEGLDEHGRARPEYAASLGLVAAPRGRRVLATTIELAAILVLMLPALIVVVPALTGLTSPETAARWVAGPDAVVVLIVGLASCALTTAFIVVQVVLHGRRGVTLGKALTGIRSVNVRTLERPGFWRGGVVRYLVLVASTLVPLVGPLLVIALSPLFDPERRGRGWADLAAATWFVDVRDGLNPYDAKRMRIARKTAATDLNDERSALPSLATPAQTGEIPGVYVPVTRSRGGVVGAPRDDSREAEPDVPTAAAPAGASLVTSGPVDPASRVDSAPPSRSVVSASGPAPGPSAAAPWQPPELLGSRPATPAAAPPAPAPAQPAPAPQPPAPQTSAPQAPAPMAPAVAASAPASAPAPARRASSAASAPSAGASASLVLDDGREIAIAGAGVLVGRDPSPAAGETGFTMIAIDDPSRSVSKTHLAVTRHGDRLAVADRGSTNGSSIVRGGAERPLAPGESVPVEARDIIHFGDRTAVIRLG</sequence>
<keyword evidence="2" id="KW-1003">Cell membrane</keyword>
<organism evidence="10 11">
    <name type="scientific">Microbacterium terrae</name>
    <dbReference type="NCBI Taxonomy" id="69369"/>
    <lineage>
        <taxon>Bacteria</taxon>
        <taxon>Bacillati</taxon>
        <taxon>Actinomycetota</taxon>
        <taxon>Actinomycetes</taxon>
        <taxon>Micrococcales</taxon>
        <taxon>Microbacteriaceae</taxon>
        <taxon>Microbacterium</taxon>
    </lineage>
</organism>
<feature type="transmembrane region" description="Helical" evidence="8">
    <location>
        <begin position="85"/>
        <end position="107"/>
    </location>
</feature>
<dbReference type="InterPro" id="IPR010432">
    <property type="entry name" value="RDD"/>
</dbReference>
<dbReference type="PANTHER" id="PTHR36115">
    <property type="entry name" value="PROLINE-RICH ANTIGEN HOMOLOG-RELATED"/>
    <property type="match status" value="1"/>
</dbReference>
<evidence type="ECO:0000256" key="3">
    <source>
        <dbReference type="ARBA" id="ARBA00022553"/>
    </source>
</evidence>